<keyword evidence="4" id="KW-0143">Chaperone</keyword>
<dbReference type="Gene3D" id="2.30.290.10">
    <property type="entry name" value="BH3618-like"/>
    <property type="match status" value="1"/>
</dbReference>
<dbReference type="InterPro" id="IPR024046">
    <property type="entry name" value="Flagellar_assmbl_FliW_dom_sf"/>
</dbReference>
<dbReference type="AlphaFoldDB" id="A0A7Z6Y939"/>
<evidence type="ECO:0000256" key="4">
    <source>
        <dbReference type="ARBA" id="ARBA00023186"/>
    </source>
</evidence>
<feature type="non-terminal residue" evidence="5">
    <location>
        <position position="78"/>
    </location>
</feature>
<dbReference type="RefSeq" id="WP_165539013.1">
    <property type="nucleotide sequence ID" value="NZ_RPFP01000082.1"/>
</dbReference>
<evidence type="ECO:0000313" key="6">
    <source>
        <dbReference type="Proteomes" id="UP000276972"/>
    </source>
</evidence>
<dbReference type="Proteomes" id="UP000276972">
    <property type="component" value="Unassembled WGS sequence"/>
</dbReference>
<comment type="caution">
    <text evidence="5">The sequence shown here is derived from an EMBL/GenBank/DDBJ whole genome shotgun (WGS) entry which is preliminary data.</text>
</comment>
<evidence type="ECO:0000256" key="2">
    <source>
        <dbReference type="ARBA" id="ARBA00022795"/>
    </source>
</evidence>
<accession>A0A7Z6Y939</accession>
<dbReference type="SUPFAM" id="SSF141457">
    <property type="entry name" value="BH3618-like"/>
    <property type="match status" value="1"/>
</dbReference>
<organism evidence="5 6">
    <name type="scientific">Helicobacter pylori</name>
    <name type="common">Campylobacter pylori</name>
    <dbReference type="NCBI Taxonomy" id="210"/>
    <lineage>
        <taxon>Bacteria</taxon>
        <taxon>Pseudomonadati</taxon>
        <taxon>Campylobacterota</taxon>
        <taxon>Epsilonproteobacteria</taxon>
        <taxon>Campylobacterales</taxon>
        <taxon>Helicobacteraceae</taxon>
        <taxon>Helicobacter</taxon>
    </lineage>
</organism>
<keyword evidence="1" id="KW-0963">Cytoplasm</keyword>
<reference evidence="5 6" key="1">
    <citation type="submission" date="2018-11" db="EMBL/GenBank/DDBJ databases">
        <authorList>
            <person name="Gutierrez A.J."/>
            <person name="Bravo M."/>
        </authorList>
    </citation>
    <scope>NUCLEOTIDE SEQUENCE [LARGE SCALE GENOMIC DNA]</scope>
    <source>
        <strain evidence="5 6">22388</strain>
    </source>
</reference>
<keyword evidence="2" id="KW-1005">Bacterial flagellum biogenesis</keyword>
<dbReference type="Pfam" id="PF02623">
    <property type="entry name" value="FliW"/>
    <property type="match status" value="1"/>
</dbReference>
<evidence type="ECO:0000313" key="5">
    <source>
        <dbReference type="EMBL" id="RPF67458.1"/>
    </source>
</evidence>
<proteinExistence type="predicted"/>
<dbReference type="PANTHER" id="PTHR39190:SF1">
    <property type="entry name" value="FLAGELLAR ASSEMBLY FACTOR FLIW"/>
    <property type="match status" value="1"/>
</dbReference>
<keyword evidence="5" id="KW-0969">Cilium</keyword>
<dbReference type="GO" id="GO:0006417">
    <property type="term" value="P:regulation of translation"/>
    <property type="evidence" value="ECO:0007669"/>
    <property type="project" value="UniProtKB-KW"/>
</dbReference>
<dbReference type="GO" id="GO:0044780">
    <property type="term" value="P:bacterial-type flagellum assembly"/>
    <property type="evidence" value="ECO:0007669"/>
    <property type="project" value="InterPro"/>
</dbReference>
<dbReference type="InterPro" id="IPR003775">
    <property type="entry name" value="Flagellar_assembly_factor_FliW"/>
</dbReference>
<evidence type="ECO:0000256" key="1">
    <source>
        <dbReference type="ARBA" id="ARBA00022490"/>
    </source>
</evidence>
<dbReference type="EMBL" id="RPFP01000082">
    <property type="protein sequence ID" value="RPF67458.1"/>
    <property type="molecule type" value="Genomic_DNA"/>
</dbReference>
<protein>
    <submittedName>
        <fullName evidence="5">Flagellar biosynthesis protein FliW</fullName>
    </submittedName>
</protein>
<keyword evidence="5" id="KW-0282">Flagellum</keyword>
<name>A0A7Z6Y939_HELPX</name>
<evidence type="ECO:0000256" key="3">
    <source>
        <dbReference type="ARBA" id="ARBA00022845"/>
    </source>
</evidence>
<dbReference type="PANTHER" id="PTHR39190">
    <property type="entry name" value="FLAGELLAR ASSEMBLY FACTOR FLIW"/>
    <property type="match status" value="1"/>
</dbReference>
<keyword evidence="3" id="KW-0810">Translation regulation</keyword>
<gene>
    <name evidence="5" type="ORF">EGV97_08605</name>
</gene>
<sequence>MNYFLKAPILGFEHINEVRLEKIDSLFSRLVSQTNSPMALDMVLVNPYCLREYSFVIPKYIELLLELDSHSKVEVYCV</sequence>
<keyword evidence="5" id="KW-0966">Cell projection</keyword>